<evidence type="ECO:0000256" key="2">
    <source>
        <dbReference type="ARBA" id="ARBA00004186"/>
    </source>
</evidence>
<evidence type="ECO:0000313" key="13">
    <source>
        <dbReference type="Ensembl" id="ENSOMEP00000025670.1"/>
    </source>
</evidence>
<evidence type="ECO:0000256" key="3">
    <source>
        <dbReference type="ARBA" id="ARBA00018313"/>
    </source>
</evidence>
<dbReference type="STRING" id="30732.ENSOMEP00000025670"/>
<dbReference type="PANTHER" id="PTHR31167:SF3">
    <property type="entry name" value="SPINDLE AND CENTRIOLE-ASSOCIATED PROTEIN 1"/>
    <property type="match status" value="1"/>
</dbReference>
<evidence type="ECO:0000256" key="4">
    <source>
        <dbReference type="ARBA" id="ARBA00022490"/>
    </source>
</evidence>
<organism evidence="13 14">
    <name type="scientific">Oryzias melastigma</name>
    <name type="common">Marine medaka</name>
    <dbReference type="NCBI Taxonomy" id="30732"/>
    <lineage>
        <taxon>Eukaryota</taxon>
        <taxon>Metazoa</taxon>
        <taxon>Chordata</taxon>
        <taxon>Craniata</taxon>
        <taxon>Vertebrata</taxon>
        <taxon>Euteleostomi</taxon>
        <taxon>Actinopterygii</taxon>
        <taxon>Neopterygii</taxon>
        <taxon>Teleostei</taxon>
        <taxon>Neoteleostei</taxon>
        <taxon>Acanthomorphata</taxon>
        <taxon>Ovalentaria</taxon>
        <taxon>Atherinomorphae</taxon>
        <taxon>Beloniformes</taxon>
        <taxon>Adrianichthyidae</taxon>
        <taxon>Oryziinae</taxon>
        <taxon>Oryzias</taxon>
    </lineage>
</organism>
<feature type="region of interest" description="Disordered" evidence="12">
    <location>
        <begin position="483"/>
        <end position="527"/>
    </location>
</feature>
<evidence type="ECO:0000256" key="9">
    <source>
        <dbReference type="ARBA" id="ARBA00023306"/>
    </source>
</evidence>
<dbReference type="OrthoDB" id="6361178at2759"/>
<evidence type="ECO:0000256" key="11">
    <source>
        <dbReference type="SAM" id="Coils"/>
    </source>
</evidence>
<evidence type="ECO:0000313" key="14">
    <source>
        <dbReference type="Proteomes" id="UP000261560"/>
    </source>
</evidence>
<keyword evidence="7 11" id="KW-0175">Coiled coil</keyword>
<feature type="coiled-coil region" evidence="11">
    <location>
        <begin position="373"/>
        <end position="432"/>
    </location>
</feature>
<evidence type="ECO:0000256" key="8">
    <source>
        <dbReference type="ARBA" id="ARBA00023212"/>
    </source>
</evidence>
<dbReference type="GeneID" id="112151622"/>
<keyword evidence="8" id="KW-0206">Cytoskeleton</keyword>
<feature type="compositionally biased region" description="Polar residues" evidence="12">
    <location>
        <begin position="565"/>
        <end position="577"/>
    </location>
</feature>
<dbReference type="GO" id="GO:0051301">
    <property type="term" value="P:cell division"/>
    <property type="evidence" value="ECO:0007669"/>
    <property type="project" value="UniProtKB-KW"/>
</dbReference>
<evidence type="ECO:0000256" key="6">
    <source>
        <dbReference type="ARBA" id="ARBA00022776"/>
    </source>
</evidence>
<dbReference type="GO" id="GO:0005819">
    <property type="term" value="C:spindle"/>
    <property type="evidence" value="ECO:0007669"/>
    <property type="project" value="UniProtKB-SubCell"/>
</dbReference>
<protein>
    <recommendedName>
        <fullName evidence="3">Spindle and centriole-associated protein 1</fullName>
    </recommendedName>
    <alternativeName>
        <fullName evidence="10">Coiled-coil domain-containing protein 52</fullName>
    </alternativeName>
</protein>
<dbReference type="GeneTree" id="ENSGT00390000006207"/>
<comment type="subcellular location">
    <subcellularLocation>
        <location evidence="1">Cytoplasm</location>
        <location evidence="1">Cytoskeleton</location>
        <location evidence="1">Microtubule organizing center</location>
        <location evidence="1">Centrosome</location>
        <location evidence="1">Centriole</location>
    </subcellularLocation>
    <subcellularLocation>
        <location evidence="2">Cytoplasm</location>
        <location evidence="2">Cytoskeleton</location>
        <location evidence="2">Spindle</location>
    </subcellularLocation>
</comment>
<keyword evidence="9" id="KW-0131">Cell cycle</keyword>
<keyword evidence="14" id="KW-1185">Reference proteome</keyword>
<keyword evidence="5" id="KW-0132">Cell division</keyword>
<evidence type="ECO:0000256" key="10">
    <source>
        <dbReference type="ARBA" id="ARBA00030722"/>
    </source>
</evidence>
<reference evidence="13" key="1">
    <citation type="submission" date="2025-08" db="UniProtKB">
        <authorList>
            <consortium name="Ensembl"/>
        </authorList>
    </citation>
    <scope>IDENTIFICATION</scope>
</reference>
<dbReference type="Proteomes" id="UP000261560">
    <property type="component" value="Unplaced"/>
</dbReference>
<proteinExistence type="predicted"/>
<feature type="region of interest" description="Disordered" evidence="12">
    <location>
        <begin position="1"/>
        <end position="30"/>
    </location>
</feature>
<name>A0A3B3D8G2_ORYME</name>
<dbReference type="KEGG" id="oml:112151622"/>
<feature type="compositionally biased region" description="Basic and acidic residues" evidence="12">
    <location>
        <begin position="592"/>
        <end position="608"/>
    </location>
</feature>
<dbReference type="AlphaFoldDB" id="A0A3B3D8G2"/>
<evidence type="ECO:0000256" key="12">
    <source>
        <dbReference type="SAM" id="MobiDB-lite"/>
    </source>
</evidence>
<evidence type="ECO:0000256" key="5">
    <source>
        <dbReference type="ARBA" id="ARBA00022618"/>
    </source>
</evidence>
<dbReference type="Ensembl" id="ENSOMET00000006530.1">
    <property type="protein sequence ID" value="ENSOMEP00000025670.1"/>
    <property type="gene ID" value="ENSOMEG00000007043.1"/>
</dbReference>
<sequence length="741" mass="81933">MSFARVGRSQQPKGRESVRPKKAKAPKRDWVSTVHDLSVHKLTPAELTHRHELHKSRNKAVAQWELKEKALKRRAKHAGSPAPLDPASLSIIREVFSDQLLLQDVLARSDRAMAVVKDLFGDAPQRQMGHPSVTMAPNCDSDSELPVLERPDPPTHLSFLSQSMMDQEALNELEVSKENCRVDDAYPSHSSGSHTIQRVNMQKLKSQSRSGVLHQQKMHHPNFHPADRYDVAVTPCTSRKPPNHNALNATVAVQRVRSKHSEENKEETSSLVSQVLNPELLLRQSERIGSCTRKVRKCASRGSELDSSNAASLRAEQSSLGMLQEMLGQVEADLDAFCPQIASAQSMKQHRNQGLTGFSVALVSTLGRLVHLLKQTGDDTQKEAEERRRLEEELKEQRGLIDALTAETMTLREEAAAVHAGLQQRTAELEQKLDTVVLVMGGLGLSQAFVPGKSAPDAERAPTQTQAFVSPAVLLSPPRQENILQQSPVPHPLQLPSVDFPRSREGDPPHGSPPAPSLSDSRRSHFSPDSLLDEITQLKRENELIRTQLSQAQNLGSGVRGAPVRTSTGSGRVTPQNIREKRTSESSSTNRRSQDNVCPEKESQLEQTRAELDGQIASETPTQDTSLGTLSVEQRLLELNRKSAAARERLLELIEQQKQSVAGRVLHSDSPIPASAFSPETAAAGSGSVEVVPERELPSRVRGERWSDASSHRLGFEMDRNVQMDKQKKREGWFALSAHMR</sequence>
<keyword evidence="6" id="KW-0498">Mitosis</keyword>
<dbReference type="PaxDb" id="30732-ENSOMEP00000025670"/>
<dbReference type="GO" id="GO:0051310">
    <property type="term" value="P:metaphase chromosome alignment"/>
    <property type="evidence" value="ECO:0007669"/>
    <property type="project" value="TreeGrafter"/>
</dbReference>
<dbReference type="PANTHER" id="PTHR31167">
    <property type="entry name" value="SPINDLE AND CENTRIOLE ASSOCIATED PROTEIN 1 SPICE1"/>
    <property type="match status" value="1"/>
</dbReference>
<dbReference type="CTD" id="152185"/>
<feature type="region of interest" description="Disordered" evidence="12">
    <location>
        <begin position="554"/>
        <end position="608"/>
    </location>
</feature>
<dbReference type="GO" id="GO:0005813">
    <property type="term" value="C:centrosome"/>
    <property type="evidence" value="ECO:0007669"/>
    <property type="project" value="TreeGrafter"/>
</dbReference>
<reference evidence="13" key="2">
    <citation type="submission" date="2025-09" db="UniProtKB">
        <authorList>
            <consortium name="Ensembl"/>
        </authorList>
    </citation>
    <scope>IDENTIFICATION</scope>
</reference>
<dbReference type="OMA" id="DRNVQMD"/>
<dbReference type="GO" id="GO:0005814">
    <property type="term" value="C:centriole"/>
    <property type="evidence" value="ECO:0007669"/>
    <property type="project" value="UniProtKB-SubCell"/>
</dbReference>
<accession>A0A3B3D8G2</accession>
<dbReference type="GO" id="GO:0090307">
    <property type="term" value="P:mitotic spindle assembly"/>
    <property type="evidence" value="ECO:0007669"/>
    <property type="project" value="InterPro"/>
</dbReference>
<evidence type="ECO:0000256" key="1">
    <source>
        <dbReference type="ARBA" id="ARBA00004114"/>
    </source>
</evidence>
<evidence type="ECO:0000256" key="7">
    <source>
        <dbReference type="ARBA" id="ARBA00023054"/>
    </source>
</evidence>
<dbReference type="GO" id="GO:0046599">
    <property type="term" value="P:regulation of centriole replication"/>
    <property type="evidence" value="ECO:0007669"/>
    <property type="project" value="TreeGrafter"/>
</dbReference>
<keyword evidence="4" id="KW-0963">Cytoplasm</keyword>
<dbReference type="RefSeq" id="XP_024136403.1">
    <property type="nucleotide sequence ID" value="XM_024280635.2"/>
</dbReference>
<dbReference type="InterPro" id="IPR031387">
    <property type="entry name" value="SPICE1"/>
</dbReference>
<dbReference type="Pfam" id="PF15678">
    <property type="entry name" value="SPICE"/>
    <property type="match status" value="1"/>
</dbReference>